<evidence type="ECO:0000259" key="14">
    <source>
        <dbReference type="PROSITE" id="PS51007"/>
    </source>
</evidence>
<keyword evidence="16" id="KW-1185">Reference proteome</keyword>
<evidence type="ECO:0000256" key="11">
    <source>
        <dbReference type="SAM" id="MobiDB-lite"/>
    </source>
</evidence>
<dbReference type="GO" id="GO:0016020">
    <property type="term" value="C:membrane"/>
    <property type="evidence" value="ECO:0007669"/>
    <property type="project" value="UniProtKB-SubCell"/>
</dbReference>
<feature type="transmembrane region" description="Helical" evidence="12">
    <location>
        <begin position="93"/>
        <end position="115"/>
    </location>
</feature>
<evidence type="ECO:0000256" key="6">
    <source>
        <dbReference type="ARBA" id="ARBA00022982"/>
    </source>
</evidence>
<evidence type="ECO:0000256" key="9">
    <source>
        <dbReference type="ARBA" id="ARBA00023136"/>
    </source>
</evidence>
<evidence type="ECO:0000256" key="5">
    <source>
        <dbReference type="ARBA" id="ARBA00022723"/>
    </source>
</evidence>
<dbReference type="EMBL" id="CP022657">
    <property type="protein sequence ID" value="ASS75531.1"/>
    <property type="molecule type" value="Genomic_DNA"/>
</dbReference>
<feature type="transmembrane region" description="Helical" evidence="12">
    <location>
        <begin position="39"/>
        <end position="58"/>
    </location>
</feature>
<dbReference type="GO" id="GO:0020037">
    <property type="term" value="F:heme binding"/>
    <property type="evidence" value="ECO:0007669"/>
    <property type="project" value="InterPro"/>
</dbReference>
<dbReference type="KEGG" id="tab:CIG75_11410"/>
<dbReference type="PANTHER" id="PTHR37823:SF4">
    <property type="entry name" value="MENAQUINOL-CYTOCHROME C REDUCTASE CYTOCHROME B_C SUBUNIT"/>
    <property type="match status" value="1"/>
</dbReference>
<proteinExistence type="predicted"/>
<name>A0A223D1U9_9BACL</name>
<feature type="domain" description="Cytochrome c" evidence="14">
    <location>
        <begin position="175"/>
        <end position="252"/>
    </location>
</feature>
<keyword evidence="2" id="KW-0813">Transport</keyword>
<dbReference type="GO" id="GO:0016491">
    <property type="term" value="F:oxidoreductase activity"/>
    <property type="evidence" value="ECO:0007669"/>
    <property type="project" value="InterPro"/>
</dbReference>
<evidence type="ECO:0000313" key="15">
    <source>
        <dbReference type="EMBL" id="ASS75531.1"/>
    </source>
</evidence>
<evidence type="ECO:0000259" key="13">
    <source>
        <dbReference type="PROSITE" id="PS51003"/>
    </source>
</evidence>
<dbReference type="Proteomes" id="UP000214688">
    <property type="component" value="Chromosome"/>
</dbReference>
<sequence>MAHDHFRDRIPGTPRFKEKDKKKPLGTEPFFPNFLLKEWIVGSLFLVAFVLWIIFNPVHLTDPADPNPSGFIPMPDWYFLFLYQLLKYFPGDMVWMGTVVVPGVASTLLIIAPWLDNSKARHPFKRPVATTAMTLAVLLCIWLTYEAEVQHEDALAHAPKPVDKSEMPVDTALVDEGDAGAAVFKQSCAGCHGADLKGGMGPYLLGVGNKYDAAQLAEVITKGFPAGGMPPGGGITDQAKIKEVADWLAKQKQQ</sequence>
<dbReference type="InterPro" id="IPR036909">
    <property type="entry name" value="Cyt_c-like_dom_sf"/>
</dbReference>
<dbReference type="AlphaFoldDB" id="A0A223D1U9"/>
<dbReference type="Gene3D" id="1.20.810.10">
    <property type="entry name" value="Cytochrome Bc1 Complex, Chain C"/>
    <property type="match status" value="1"/>
</dbReference>
<dbReference type="RefSeq" id="WP_094236775.1">
    <property type="nucleotide sequence ID" value="NZ_CP022657.1"/>
</dbReference>
<evidence type="ECO:0000256" key="2">
    <source>
        <dbReference type="ARBA" id="ARBA00022448"/>
    </source>
</evidence>
<evidence type="ECO:0000256" key="10">
    <source>
        <dbReference type="PROSITE-ProRule" id="PRU00433"/>
    </source>
</evidence>
<accession>A0A223D1U9</accession>
<keyword evidence="4 12" id="KW-0812">Transmembrane</keyword>
<dbReference type="Pfam" id="PF13442">
    <property type="entry name" value="Cytochrome_CBB3"/>
    <property type="match status" value="1"/>
</dbReference>
<dbReference type="GO" id="GO:0009055">
    <property type="term" value="F:electron transfer activity"/>
    <property type="evidence" value="ECO:0007669"/>
    <property type="project" value="InterPro"/>
</dbReference>
<dbReference type="InterPro" id="IPR051811">
    <property type="entry name" value="Cytochrome_c550/c551-like"/>
</dbReference>
<feature type="domain" description="Cytochrome b/b6 C-terminal region profile" evidence="13">
    <location>
        <begin position="20"/>
        <end position="145"/>
    </location>
</feature>
<keyword evidence="9 12" id="KW-0472">Membrane</keyword>
<evidence type="ECO:0000256" key="3">
    <source>
        <dbReference type="ARBA" id="ARBA00022617"/>
    </source>
</evidence>
<keyword evidence="7 12" id="KW-1133">Transmembrane helix</keyword>
<dbReference type="PANTHER" id="PTHR37823">
    <property type="entry name" value="CYTOCHROME C-553-LIKE"/>
    <property type="match status" value="1"/>
</dbReference>
<dbReference type="GO" id="GO:0046872">
    <property type="term" value="F:metal ion binding"/>
    <property type="evidence" value="ECO:0007669"/>
    <property type="project" value="UniProtKB-KW"/>
</dbReference>
<gene>
    <name evidence="15" type="ORF">CIG75_11410</name>
</gene>
<evidence type="ECO:0000313" key="16">
    <source>
        <dbReference type="Proteomes" id="UP000214688"/>
    </source>
</evidence>
<dbReference type="InterPro" id="IPR027387">
    <property type="entry name" value="Cytb/b6-like_sf"/>
</dbReference>
<dbReference type="InterPro" id="IPR005798">
    <property type="entry name" value="Cyt_b/b6_C"/>
</dbReference>
<keyword evidence="3 10" id="KW-0349">Heme</keyword>
<evidence type="ECO:0000256" key="1">
    <source>
        <dbReference type="ARBA" id="ARBA00004141"/>
    </source>
</evidence>
<evidence type="ECO:0000256" key="12">
    <source>
        <dbReference type="SAM" id="Phobius"/>
    </source>
</evidence>
<dbReference type="OrthoDB" id="2380469at2"/>
<feature type="region of interest" description="Disordered" evidence="11">
    <location>
        <begin position="1"/>
        <end position="22"/>
    </location>
</feature>
<dbReference type="PROSITE" id="PS51003">
    <property type="entry name" value="CYTB_CTER"/>
    <property type="match status" value="1"/>
</dbReference>
<dbReference type="InterPro" id="IPR036150">
    <property type="entry name" value="Cyt_b/b6_C_sf"/>
</dbReference>
<dbReference type="InterPro" id="IPR009056">
    <property type="entry name" value="Cyt_c-like_dom"/>
</dbReference>
<dbReference type="Gene3D" id="1.10.760.10">
    <property type="entry name" value="Cytochrome c-like domain"/>
    <property type="match status" value="1"/>
</dbReference>
<dbReference type="SUPFAM" id="SSF46626">
    <property type="entry name" value="Cytochrome c"/>
    <property type="match status" value="1"/>
</dbReference>
<evidence type="ECO:0000256" key="7">
    <source>
        <dbReference type="ARBA" id="ARBA00022989"/>
    </source>
</evidence>
<organism evidence="15 16">
    <name type="scientific">Tumebacillus algifaecis</name>
    <dbReference type="NCBI Taxonomy" id="1214604"/>
    <lineage>
        <taxon>Bacteria</taxon>
        <taxon>Bacillati</taxon>
        <taxon>Bacillota</taxon>
        <taxon>Bacilli</taxon>
        <taxon>Bacillales</taxon>
        <taxon>Alicyclobacillaceae</taxon>
        <taxon>Tumebacillus</taxon>
    </lineage>
</organism>
<dbReference type="SUPFAM" id="SSF81648">
    <property type="entry name" value="a domain/subunit of cytochrome bc1 complex (Ubiquinol-cytochrome c reductase)"/>
    <property type="match status" value="1"/>
</dbReference>
<evidence type="ECO:0000256" key="8">
    <source>
        <dbReference type="ARBA" id="ARBA00023004"/>
    </source>
</evidence>
<dbReference type="PROSITE" id="PS51007">
    <property type="entry name" value="CYTC"/>
    <property type="match status" value="1"/>
</dbReference>
<evidence type="ECO:0000256" key="4">
    <source>
        <dbReference type="ARBA" id="ARBA00022692"/>
    </source>
</evidence>
<keyword evidence="8 10" id="KW-0408">Iron</keyword>
<feature type="transmembrane region" description="Helical" evidence="12">
    <location>
        <begin position="127"/>
        <end position="145"/>
    </location>
</feature>
<keyword evidence="5 10" id="KW-0479">Metal-binding</keyword>
<comment type="subcellular location">
    <subcellularLocation>
        <location evidence="1">Membrane</location>
        <topology evidence="1">Multi-pass membrane protein</topology>
    </subcellularLocation>
</comment>
<protein>
    <submittedName>
        <fullName evidence="15">Cytochrome c class I</fullName>
    </submittedName>
</protein>
<keyword evidence="6" id="KW-0249">Electron transport</keyword>
<reference evidence="15 16" key="1">
    <citation type="journal article" date="2015" name="Int. J. Syst. Evol. Microbiol.">
        <title>Tumebacillus algifaecis sp. nov., isolated from decomposing algal scum.</title>
        <authorList>
            <person name="Wu Y.F."/>
            <person name="Zhang B."/>
            <person name="Xing P."/>
            <person name="Wu Q.L."/>
            <person name="Liu S.J."/>
        </authorList>
    </citation>
    <scope>NUCLEOTIDE SEQUENCE [LARGE SCALE GENOMIC DNA]</scope>
    <source>
        <strain evidence="15 16">THMBR28</strain>
    </source>
</reference>
<dbReference type="Pfam" id="PF00032">
    <property type="entry name" value="Cytochrom_B_C"/>
    <property type="match status" value="1"/>
</dbReference>